<feature type="region of interest" description="Disordered" evidence="3">
    <location>
        <begin position="93"/>
        <end position="165"/>
    </location>
</feature>
<keyword evidence="1" id="KW-0808">Transferase</keyword>
<dbReference type="PROSITE" id="PS51186">
    <property type="entry name" value="GNAT"/>
    <property type="match status" value="1"/>
</dbReference>
<feature type="compositionally biased region" description="Low complexity" evidence="3">
    <location>
        <begin position="144"/>
        <end position="159"/>
    </location>
</feature>
<name>A0A269Z8X8_9MICO</name>
<feature type="domain" description="N-acetyltransferase" evidence="4">
    <location>
        <begin position="120"/>
        <end position="253"/>
    </location>
</feature>
<evidence type="ECO:0000313" key="6">
    <source>
        <dbReference type="Proteomes" id="UP000216867"/>
    </source>
</evidence>
<dbReference type="CDD" id="cd04301">
    <property type="entry name" value="NAT_SF"/>
    <property type="match status" value="1"/>
</dbReference>
<evidence type="ECO:0000256" key="3">
    <source>
        <dbReference type="SAM" id="MobiDB-lite"/>
    </source>
</evidence>
<dbReference type="PANTHER" id="PTHR43420">
    <property type="entry name" value="ACETYLTRANSFERASE"/>
    <property type="match status" value="1"/>
</dbReference>
<dbReference type="PANTHER" id="PTHR43420:SF51">
    <property type="entry name" value="PEPTIDYL-LYSINE N-ACETYLTRANSFERASE YIAC"/>
    <property type="match status" value="1"/>
</dbReference>
<dbReference type="SUPFAM" id="SSF55729">
    <property type="entry name" value="Acyl-CoA N-acyltransferases (Nat)"/>
    <property type="match status" value="1"/>
</dbReference>
<dbReference type="AlphaFoldDB" id="A0A269Z8X8"/>
<dbReference type="InterPro" id="IPR016181">
    <property type="entry name" value="Acyl_CoA_acyltransferase"/>
</dbReference>
<accession>A0A269Z8X8</accession>
<dbReference type="Pfam" id="PF00583">
    <property type="entry name" value="Acetyltransf_1"/>
    <property type="match status" value="1"/>
</dbReference>
<dbReference type="EMBL" id="NCWY01000013">
    <property type="protein sequence ID" value="PAK94262.1"/>
    <property type="molecule type" value="Genomic_DNA"/>
</dbReference>
<comment type="caution">
    <text evidence="5">The sequence shown here is derived from an EMBL/GenBank/DDBJ whole genome shotgun (WGS) entry which is preliminary data.</text>
</comment>
<dbReference type="RefSeq" id="WP_095376587.1">
    <property type="nucleotide sequence ID" value="NZ_NCWY01000013.1"/>
</dbReference>
<dbReference type="InterPro" id="IPR050680">
    <property type="entry name" value="YpeA/RimI_acetyltransf"/>
</dbReference>
<keyword evidence="2" id="KW-0012">Acyltransferase</keyword>
<protein>
    <recommendedName>
        <fullName evidence="4">N-acetyltransferase domain-containing protein</fullName>
    </recommendedName>
</protein>
<organism evidence="5 6">
    <name type="scientific">Brevibacterium casei</name>
    <dbReference type="NCBI Taxonomy" id="33889"/>
    <lineage>
        <taxon>Bacteria</taxon>
        <taxon>Bacillati</taxon>
        <taxon>Actinomycetota</taxon>
        <taxon>Actinomycetes</taxon>
        <taxon>Micrococcales</taxon>
        <taxon>Brevibacteriaceae</taxon>
        <taxon>Brevibacterium</taxon>
    </lineage>
</organism>
<evidence type="ECO:0000259" key="4">
    <source>
        <dbReference type="PROSITE" id="PS51186"/>
    </source>
</evidence>
<gene>
    <name evidence="5" type="ORF">B8X04_14010</name>
</gene>
<sequence>MTSSDTPADLRSRIRPLPADTPEATLLPFVDLCFNWSMDGPTIPREELVTRPDARHYFADWGRTGDLAVACFDESGEEILGLAWLRLAEGGGVETPDDAPADTAFATGLSEDPAEAGRTVESEVLAEADAEDTGNRSRSSGESAPAEADAGTAEAGPETATDDAEDTAEPFAGYGWVAADIPELSIAVLPDHQGEGIGTALLDVLLSLARMSGVEAVSLAVEDGNGAKNLYVDRGFVTVGRNGDSDLMVRQLR</sequence>
<proteinExistence type="predicted"/>
<evidence type="ECO:0000256" key="1">
    <source>
        <dbReference type="ARBA" id="ARBA00022679"/>
    </source>
</evidence>
<reference evidence="5 6" key="1">
    <citation type="submission" date="2017-04" db="EMBL/GenBank/DDBJ databases">
        <title>Kefir bacterial isolates.</title>
        <authorList>
            <person name="Kim Y."/>
            <person name="Blasche S."/>
            <person name="Patil K.R."/>
        </authorList>
    </citation>
    <scope>NUCLEOTIDE SEQUENCE [LARGE SCALE GENOMIC DNA]</scope>
    <source>
        <strain evidence="5 6">OG2</strain>
    </source>
</reference>
<evidence type="ECO:0000313" key="5">
    <source>
        <dbReference type="EMBL" id="PAK94262.1"/>
    </source>
</evidence>
<dbReference type="Proteomes" id="UP000216867">
    <property type="component" value="Unassembled WGS sequence"/>
</dbReference>
<evidence type="ECO:0000256" key="2">
    <source>
        <dbReference type="ARBA" id="ARBA00023315"/>
    </source>
</evidence>
<dbReference type="InterPro" id="IPR000182">
    <property type="entry name" value="GNAT_dom"/>
</dbReference>
<dbReference type="GO" id="GO:0016747">
    <property type="term" value="F:acyltransferase activity, transferring groups other than amino-acyl groups"/>
    <property type="evidence" value="ECO:0007669"/>
    <property type="project" value="InterPro"/>
</dbReference>
<dbReference type="Gene3D" id="3.40.630.30">
    <property type="match status" value="1"/>
</dbReference>